<name>A7IB76_XANP2</name>
<evidence type="ECO:0000256" key="1">
    <source>
        <dbReference type="ARBA" id="ARBA00023015"/>
    </source>
</evidence>
<dbReference type="InterPro" id="IPR011711">
    <property type="entry name" value="GntR_C"/>
</dbReference>
<dbReference type="InterPro" id="IPR000524">
    <property type="entry name" value="Tscrpt_reg_HTH_GntR"/>
</dbReference>
<dbReference type="AlphaFoldDB" id="A7IB76"/>
<dbReference type="STRING" id="78245.Xaut_0010"/>
<evidence type="ECO:0000313" key="5">
    <source>
        <dbReference type="EMBL" id="ABS65269.1"/>
    </source>
</evidence>
<proteinExistence type="predicted"/>
<dbReference type="InterPro" id="IPR036388">
    <property type="entry name" value="WH-like_DNA-bd_sf"/>
</dbReference>
<dbReference type="PANTHER" id="PTHR43537">
    <property type="entry name" value="TRANSCRIPTIONAL REGULATOR, GNTR FAMILY"/>
    <property type="match status" value="1"/>
</dbReference>
<dbReference type="SUPFAM" id="SSF46785">
    <property type="entry name" value="Winged helix' DNA-binding domain"/>
    <property type="match status" value="1"/>
</dbReference>
<accession>A7IB76</accession>
<reference evidence="5 6" key="1">
    <citation type="submission" date="2007-07" db="EMBL/GenBank/DDBJ databases">
        <title>Complete sequence of chromosome of Xanthobacter autotrophicus Py2.</title>
        <authorList>
            <consortium name="US DOE Joint Genome Institute"/>
            <person name="Copeland A."/>
            <person name="Lucas S."/>
            <person name="Lapidus A."/>
            <person name="Barry K."/>
            <person name="Glavina del Rio T."/>
            <person name="Hammon N."/>
            <person name="Israni S."/>
            <person name="Dalin E."/>
            <person name="Tice H."/>
            <person name="Pitluck S."/>
            <person name="Sims D."/>
            <person name="Brettin T."/>
            <person name="Bruce D."/>
            <person name="Detter J.C."/>
            <person name="Han C."/>
            <person name="Tapia R."/>
            <person name="Brainard J."/>
            <person name="Schmutz J."/>
            <person name="Larimer F."/>
            <person name="Land M."/>
            <person name="Hauser L."/>
            <person name="Kyrpides N."/>
            <person name="Kim E."/>
            <person name="Ensigns S.A."/>
            <person name="Richardson P."/>
        </authorList>
    </citation>
    <scope>NUCLEOTIDE SEQUENCE [LARGE SCALE GENOMIC DNA]</scope>
    <source>
        <strain evidence="6">ATCC BAA-1158 / Py2</strain>
    </source>
</reference>
<dbReference type="HOGENOM" id="CLU_017584_5_4_5"/>
<dbReference type="Gene3D" id="1.10.10.10">
    <property type="entry name" value="Winged helix-like DNA-binding domain superfamily/Winged helix DNA-binding domain"/>
    <property type="match status" value="1"/>
</dbReference>
<sequence>MDAMAELRQIEKENLSARVYGRIRRALIDGQFEPGERLRISALAADLGTSITPVREAIFRLVSEQALEMKAATAIHVPLLDSARLKEIQLIRMELEGAASARAAQRITDKQIRRLEQIQDEFIEAAATNPKKASLKNRDFHFALIEIAELPLLESIVENMWTLMGPLLSVFHSTLPPRQIAGEDHRHYDVLEALRARDPERAQHAIQQDIAWGLVMADWLDEQAKAPPGKRKLASLTAE</sequence>
<keyword evidence="3" id="KW-0804">Transcription</keyword>
<protein>
    <submittedName>
        <fullName evidence="5">Transcriptional regulator, GntR family</fullName>
    </submittedName>
</protein>
<keyword evidence="1" id="KW-0805">Transcription regulation</keyword>
<evidence type="ECO:0000259" key="4">
    <source>
        <dbReference type="PROSITE" id="PS50949"/>
    </source>
</evidence>
<evidence type="ECO:0000313" key="6">
    <source>
        <dbReference type="Proteomes" id="UP000002417"/>
    </source>
</evidence>
<evidence type="ECO:0000256" key="3">
    <source>
        <dbReference type="ARBA" id="ARBA00023163"/>
    </source>
</evidence>
<organism evidence="5 6">
    <name type="scientific">Xanthobacter autotrophicus (strain ATCC BAA-1158 / Py2)</name>
    <dbReference type="NCBI Taxonomy" id="78245"/>
    <lineage>
        <taxon>Bacteria</taxon>
        <taxon>Pseudomonadati</taxon>
        <taxon>Pseudomonadota</taxon>
        <taxon>Alphaproteobacteria</taxon>
        <taxon>Hyphomicrobiales</taxon>
        <taxon>Xanthobacteraceae</taxon>
        <taxon>Xanthobacter</taxon>
    </lineage>
</organism>
<dbReference type="Proteomes" id="UP000002417">
    <property type="component" value="Chromosome"/>
</dbReference>
<dbReference type="GO" id="GO:0003700">
    <property type="term" value="F:DNA-binding transcription factor activity"/>
    <property type="evidence" value="ECO:0007669"/>
    <property type="project" value="InterPro"/>
</dbReference>
<dbReference type="Pfam" id="PF07729">
    <property type="entry name" value="FCD"/>
    <property type="match status" value="1"/>
</dbReference>
<dbReference type="EMBL" id="CP000781">
    <property type="protein sequence ID" value="ABS65269.1"/>
    <property type="molecule type" value="Genomic_DNA"/>
</dbReference>
<dbReference type="Gene3D" id="1.20.120.530">
    <property type="entry name" value="GntR ligand-binding domain-like"/>
    <property type="match status" value="1"/>
</dbReference>
<dbReference type="PANTHER" id="PTHR43537:SF39">
    <property type="entry name" value="HTH-TYPE TRANSCRIPTIONAL REGULATOR MCBR"/>
    <property type="match status" value="1"/>
</dbReference>
<dbReference type="InterPro" id="IPR036390">
    <property type="entry name" value="WH_DNA-bd_sf"/>
</dbReference>
<feature type="domain" description="HTH gntR-type" evidence="4">
    <location>
        <begin position="13"/>
        <end position="80"/>
    </location>
</feature>
<dbReference type="InterPro" id="IPR008920">
    <property type="entry name" value="TF_FadR/GntR_C"/>
</dbReference>
<dbReference type="KEGG" id="xau:Xaut_0010"/>
<dbReference type="GO" id="GO:0003677">
    <property type="term" value="F:DNA binding"/>
    <property type="evidence" value="ECO:0007669"/>
    <property type="project" value="UniProtKB-KW"/>
</dbReference>
<dbReference type="SMART" id="SM00895">
    <property type="entry name" value="FCD"/>
    <property type="match status" value="1"/>
</dbReference>
<dbReference type="SUPFAM" id="SSF48008">
    <property type="entry name" value="GntR ligand-binding domain-like"/>
    <property type="match status" value="1"/>
</dbReference>
<dbReference type="PROSITE" id="PS50949">
    <property type="entry name" value="HTH_GNTR"/>
    <property type="match status" value="1"/>
</dbReference>
<gene>
    <name evidence="5" type="ordered locus">Xaut_0010</name>
</gene>
<dbReference type="eggNOG" id="COG1802">
    <property type="taxonomic scope" value="Bacteria"/>
</dbReference>
<keyword evidence="6" id="KW-1185">Reference proteome</keyword>
<dbReference type="SMART" id="SM00345">
    <property type="entry name" value="HTH_GNTR"/>
    <property type="match status" value="1"/>
</dbReference>
<dbReference type="Pfam" id="PF00392">
    <property type="entry name" value="GntR"/>
    <property type="match status" value="1"/>
</dbReference>
<keyword evidence="2" id="KW-0238">DNA-binding</keyword>
<dbReference type="PhylomeDB" id="A7IB76"/>
<evidence type="ECO:0000256" key="2">
    <source>
        <dbReference type="ARBA" id="ARBA00023125"/>
    </source>
</evidence>